<sequence>MVDQNAIYTFTKRGVFYFSRRVPKSLQPRFDRPRIVTCLHTRSPAQARKSASVLSAQLEMVWAQMHLDNVLRRISTSPLSIMPMETAPAGPSMRLSEAGDLYRRLKGGGKGKGFKAYTDRHLGYVVECLGDAVIGDLKRTDAGRFRDFLIRRKLTTTSIKRVFSTVRAAVNLAISEHGLDCTNPFAGIFIPEVGAKVVRPPIPTSVIRAVQTTCLDMNDDKRLLIALISDTGLRLAEALGLTKTDLKLHATVPHVDLKPHPWRSLKTASSTRTVPLVGASLSAAQRLAEITGGKRLFPRYATPTDVNANSASATLNKWIKSRLPKGCVIHSFRHSLRDRLRAVECPADIIDAIGGWTTQGIGHRYGSGHSLEVKQRWLKLIELQPTSMIKR</sequence>
<keyword evidence="1" id="KW-0238">DNA-binding</keyword>
<organism evidence="4">
    <name type="scientific">Bosea sp. NBC_00436</name>
    <dbReference type="NCBI Taxonomy" id="2969620"/>
    <lineage>
        <taxon>Bacteria</taxon>
        <taxon>Pseudomonadati</taxon>
        <taxon>Pseudomonadota</taxon>
        <taxon>Alphaproteobacteria</taxon>
        <taxon>Hyphomicrobiales</taxon>
        <taxon>Boseaceae</taxon>
        <taxon>Bosea</taxon>
    </lineage>
</organism>
<dbReference type="GO" id="GO:0003677">
    <property type="term" value="F:DNA binding"/>
    <property type="evidence" value="ECO:0007669"/>
    <property type="project" value="UniProtKB-KW"/>
</dbReference>
<dbReference type="SUPFAM" id="SSF56349">
    <property type="entry name" value="DNA breaking-rejoining enzymes"/>
    <property type="match status" value="1"/>
</dbReference>
<dbReference type="EMBL" id="CP102774">
    <property type="protein sequence ID" value="UZF86864.1"/>
    <property type="molecule type" value="Genomic_DNA"/>
</dbReference>
<dbReference type="InterPro" id="IPR010998">
    <property type="entry name" value="Integrase_recombinase_N"/>
</dbReference>
<dbReference type="GO" id="GO:0006310">
    <property type="term" value="P:DNA recombination"/>
    <property type="evidence" value="ECO:0007669"/>
    <property type="project" value="UniProtKB-KW"/>
</dbReference>
<dbReference type="Gene3D" id="1.10.443.10">
    <property type="entry name" value="Intergrase catalytic core"/>
    <property type="match status" value="1"/>
</dbReference>
<keyword evidence="2" id="KW-0233">DNA recombination</keyword>
<accession>A0A9E8CP68</accession>
<dbReference type="Pfam" id="PF00589">
    <property type="entry name" value="Phage_integrase"/>
    <property type="match status" value="1"/>
</dbReference>
<protein>
    <submittedName>
        <fullName evidence="4">Tyrosine-type recombinase/integrase</fullName>
    </submittedName>
</protein>
<dbReference type="GO" id="GO:0015074">
    <property type="term" value="P:DNA integration"/>
    <property type="evidence" value="ECO:0007669"/>
    <property type="project" value="InterPro"/>
</dbReference>
<dbReference type="InterPro" id="IPR002104">
    <property type="entry name" value="Integrase_catalytic"/>
</dbReference>
<dbReference type="InterPro" id="IPR011010">
    <property type="entry name" value="DNA_brk_join_enz"/>
</dbReference>
<dbReference type="Gene3D" id="1.10.150.130">
    <property type="match status" value="1"/>
</dbReference>
<evidence type="ECO:0000259" key="3">
    <source>
        <dbReference type="PROSITE" id="PS51898"/>
    </source>
</evidence>
<evidence type="ECO:0000313" key="4">
    <source>
        <dbReference type="EMBL" id="UZF86864.1"/>
    </source>
</evidence>
<gene>
    <name evidence="4" type="ORF">NWE54_24425</name>
</gene>
<dbReference type="InterPro" id="IPR046668">
    <property type="entry name" value="DUF6538"/>
</dbReference>
<dbReference type="AlphaFoldDB" id="A0A9E8CP68"/>
<name>A0A9E8CP68_9HYPH</name>
<feature type="domain" description="Tyr recombinase" evidence="3">
    <location>
        <begin position="199"/>
        <end position="382"/>
    </location>
</feature>
<dbReference type="PROSITE" id="PS51898">
    <property type="entry name" value="TYR_RECOMBINASE"/>
    <property type="match status" value="1"/>
</dbReference>
<reference evidence="4" key="1">
    <citation type="submission" date="2022-08" db="EMBL/GenBank/DDBJ databases">
        <title>Complete Genome Sequences of 2 Bosea sp. soil isolates.</title>
        <authorList>
            <person name="Alvarez Arevalo M."/>
            <person name="Sterndorff E.B."/>
            <person name="Faurdal D."/>
            <person name="Joergensen T.S."/>
            <person name="Weber T."/>
        </authorList>
    </citation>
    <scope>NUCLEOTIDE SEQUENCE</scope>
    <source>
        <strain evidence="4">NBC_00436</strain>
    </source>
</reference>
<evidence type="ECO:0000256" key="2">
    <source>
        <dbReference type="ARBA" id="ARBA00023172"/>
    </source>
</evidence>
<proteinExistence type="predicted"/>
<evidence type="ECO:0000256" key="1">
    <source>
        <dbReference type="ARBA" id="ARBA00023125"/>
    </source>
</evidence>
<dbReference type="Pfam" id="PF20172">
    <property type="entry name" value="DUF6538"/>
    <property type="match status" value="1"/>
</dbReference>
<dbReference type="InterPro" id="IPR013762">
    <property type="entry name" value="Integrase-like_cat_sf"/>
</dbReference>